<evidence type="ECO:0000256" key="1">
    <source>
        <dbReference type="SAM" id="MobiDB-lite"/>
    </source>
</evidence>
<evidence type="ECO:0000313" key="2">
    <source>
        <dbReference type="EMBL" id="QOD44972.1"/>
    </source>
</evidence>
<feature type="region of interest" description="Disordered" evidence="1">
    <location>
        <begin position="1"/>
        <end position="25"/>
    </location>
</feature>
<keyword evidence="3" id="KW-1185">Reference proteome</keyword>
<name>A0A7L7Z5N7_9MICO</name>
<accession>A0A7L7Z5N7</accession>
<dbReference type="RefSeq" id="WP_191148869.1">
    <property type="nucleotide sequence ID" value="NZ_CP061274.1"/>
</dbReference>
<dbReference type="SUPFAM" id="SSF53955">
    <property type="entry name" value="Lysozyme-like"/>
    <property type="match status" value="1"/>
</dbReference>
<evidence type="ECO:0008006" key="4">
    <source>
        <dbReference type="Google" id="ProtNLM"/>
    </source>
</evidence>
<feature type="region of interest" description="Disordered" evidence="1">
    <location>
        <begin position="94"/>
        <end position="143"/>
    </location>
</feature>
<dbReference type="AlphaFoldDB" id="A0A7L7Z5N7"/>
<dbReference type="InterPro" id="IPR023346">
    <property type="entry name" value="Lysozyme-like_dom_sf"/>
</dbReference>
<gene>
    <name evidence="2" type="ORF">H9X71_06600</name>
</gene>
<protein>
    <recommendedName>
        <fullName evidence="4">Lytic transglycosylase domain-containing protein</fullName>
    </recommendedName>
</protein>
<dbReference type="KEGG" id="czh:H9X71_06600"/>
<evidence type="ECO:0000313" key="3">
    <source>
        <dbReference type="Proteomes" id="UP000516660"/>
    </source>
</evidence>
<dbReference type="EMBL" id="CP061274">
    <property type="protein sequence ID" value="QOD44972.1"/>
    <property type="molecule type" value="Genomic_DNA"/>
</dbReference>
<sequence length="241" mass="24651">MGRHAHDLAPRQPLTAAPRPVPRRRSAFSRVAAPTIAFGAAAAFMLVNVVDPTSGAVANPQYQEYQATVAQLARADAQSLTVASADTVVEIEPGFQSVAPPPPPPPPPVETPAPSTGSGSGSGSAGKPSGATGGGGPVAIPDPGSAKGIARSILASQGMGDDQYACLDYLWTKESGWRVNAYNPSGAYGIPQALPGSKMASAGADWQTNPATQITWGLGYIDSRYGSPCGAKAHSVLKNWY</sequence>
<reference evidence="2 3" key="1">
    <citation type="submission" date="2020-08" db="EMBL/GenBank/DDBJ databases">
        <title>Description of Clavibacter zhangzhiyonge sp. nov., a phytopathogenic actinobacterium isolated from barley seeds, causing leaf brown spot and decline.</title>
        <authorList>
            <person name="Tian Q."/>
            <person name="Chuan J."/>
            <person name="Zhao W."/>
            <person name="Li X."/>
        </authorList>
    </citation>
    <scope>NUCLEOTIDE SEQUENCE [LARGE SCALE GENOMIC DNA]</scope>
    <source>
        <strain evidence="2 3">DM1</strain>
    </source>
</reference>
<proteinExistence type="predicted"/>
<feature type="compositionally biased region" description="Pro residues" evidence="1">
    <location>
        <begin position="99"/>
        <end position="111"/>
    </location>
</feature>
<dbReference type="Proteomes" id="UP000516660">
    <property type="component" value="Chromosome"/>
</dbReference>
<organism evidence="2 3">
    <name type="scientific">Clavibacter zhangzhiyongii</name>
    <dbReference type="NCBI Taxonomy" id="2768071"/>
    <lineage>
        <taxon>Bacteria</taxon>
        <taxon>Bacillati</taxon>
        <taxon>Actinomycetota</taxon>
        <taxon>Actinomycetes</taxon>
        <taxon>Micrococcales</taxon>
        <taxon>Microbacteriaceae</taxon>
        <taxon>Clavibacter</taxon>
    </lineage>
</organism>